<gene>
    <name evidence="3" type="ORF">QO010_000354</name>
</gene>
<dbReference type="InterPro" id="IPR000073">
    <property type="entry name" value="AB_hydrolase_1"/>
</dbReference>
<proteinExistence type="predicted"/>
<dbReference type="Gene3D" id="3.40.50.1820">
    <property type="entry name" value="alpha/beta hydrolase"/>
    <property type="match status" value="1"/>
</dbReference>
<reference evidence="3 4" key="1">
    <citation type="submission" date="2023-07" db="EMBL/GenBank/DDBJ databases">
        <title>Genomic Encyclopedia of Type Strains, Phase IV (KMG-IV): sequencing the most valuable type-strain genomes for metagenomic binning, comparative biology and taxonomic classification.</title>
        <authorList>
            <person name="Goeker M."/>
        </authorList>
    </citation>
    <scope>NUCLEOTIDE SEQUENCE [LARGE SCALE GENOMIC DNA]</scope>
    <source>
        <strain evidence="3 4">DSM 18695</strain>
    </source>
</reference>
<dbReference type="RefSeq" id="WP_307345150.1">
    <property type="nucleotide sequence ID" value="NZ_JAUSVS010000001.1"/>
</dbReference>
<keyword evidence="1" id="KW-0378">Hydrolase</keyword>
<sequence length="295" mass="32390">MSDPAITSRLVQANGQSFMVDECGGGDDVALFLHGFPESRYSWRYQLPLLASLGWRAVAPDLRGYGQSSRPRDKAAYRIEHLIADAAGLFDALGAKRRLLVAHDWGAAIAWGFAIEKARPLDGLVIMNVPHPSVFLAAMRGNAAQWKKSWYIAFFQLPGIPEAAMTARNAEAVARAFTGMAVDKSRFPPEVTDHYRRNALIPGAMTAMINYYRANVATMARWGPGKAAVIETPTLMLWGEEDAALGLELTEGYEGLVTDFTLRRFPGVSHWVQQEAPEAVNTALEGWLRDKGLVG</sequence>
<evidence type="ECO:0000259" key="2">
    <source>
        <dbReference type="Pfam" id="PF00561"/>
    </source>
</evidence>
<dbReference type="Proteomes" id="UP001228905">
    <property type="component" value="Unassembled WGS sequence"/>
</dbReference>
<evidence type="ECO:0000256" key="1">
    <source>
        <dbReference type="ARBA" id="ARBA00022801"/>
    </source>
</evidence>
<protein>
    <submittedName>
        <fullName evidence="3">Pimeloyl-ACP methyl ester carboxylesterase</fullName>
    </submittedName>
</protein>
<name>A0ABU0IKR3_9CAUL</name>
<feature type="domain" description="AB hydrolase-1" evidence="2">
    <location>
        <begin position="31"/>
        <end position="276"/>
    </location>
</feature>
<evidence type="ECO:0000313" key="3">
    <source>
        <dbReference type="EMBL" id="MDQ0462606.1"/>
    </source>
</evidence>
<dbReference type="PRINTS" id="PR00412">
    <property type="entry name" value="EPOXHYDRLASE"/>
</dbReference>
<dbReference type="Pfam" id="PF00561">
    <property type="entry name" value="Abhydrolase_1"/>
    <property type="match status" value="1"/>
</dbReference>
<keyword evidence="4" id="KW-1185">Reference proteome</keyword>
<dbReference type="PANTHER" id="PTHR43329">
    <property type="entry name" value="EPOXIDE HYDROLASE"/>
    <property type="match status" value="1"/>
</dbReference>
<dbReference type="EMBL" id="JAUSVS010000001">
    <property type="protein sequence ID" value="MDQ0462606.1"/>
    <property type="molecule type" value="Genomic_DNA"/>
</dbReference>
<dbReference type="InterPro" id="IPR029058">
    <property type="entry name" value="AB_hydrolase_fold"/>
</dbReference>
<accession>A0ABU0IKR3</accession>
<comment type="caution">
    <text evidence="3">The sequence shown here is derived from an EMBL/GenBank/DDBJ whole genome shotgun (WGS) entry which is preliminary data.</text>
</comment>
<dbReference type="PRINTS" id="PR00111">
    <property type="entry name" value="ABHYDROLASE"/>
</dbReference>
<organism evidence="3 4">
    <name type="scientific">Caulobacter ginsengisoli</name>
    <dbReference type="NCBI Taxonomy" id="400775"/>
    <lineage>
        <taxon>Bacteria</taxon>
        <taxon>Pseudomonadati</taxon>
        <taxon>Pseudomonadota</taxon>
        <taxon>Alphaproteobacteria</taxon>
        <taxon>Caulobacterales</taxon>
        <taxon>Caulobacteraceae</taxon>
        <taxon>Caulobacter</taxon>
    </lineage>
</organism>
<dbReference type="SUPFAM" id="SSF53474">
    <property type="entry name" value="alpha/beta-Hydrolases"/>
    <property type="match status" value="1"/>
</dbReference>
<dbReference type="InterPro" id="IPR000639">
    <property type="entry name" value="Epox_hydrolase-like"/>
</dbReference>
<evidence type="ECO:0000313" key="4">
    <source>
        <dbReference type="Proteomes" id="UP001228905"/>
    </source>
</evidence>